<dbReference type="GO" id="GO:0016846">
    <property type="term" value="F:carbon-sulfur lyase activity"/>
    <property type="evidence" value="ECO:0007669"/>
    <property type="project" value="InterPro"/>
</dbReference>
<dbReference type="PROSITE" id="PS51891">
    <property type="entry name" value="CENP_V_GFA"/>
    <property type="match status" value="1"/>
</dbReference>
<dbReference type="EMBL" id="AWSQ01000001">
    <property type="protein sequence ID" value="KFX70773.1"/>
    <property type="molecule type" value="Genomic_DNA"/>
</dbReference>
<evidence type="ECO:0000256" key="1">
    <source>
        <dbReference type="ARBA" id="ARBA00005495"/>
    </source>
</evidence>
<evidence type="ECO:0000313" key="6">
    <source>
        <dbReference type="EMBL" id="KFX70773.1"/>
    </source>
</evidence>
<evidence type="ECO:0000259" key="5">
    <source>
        <dbReference type="PROSITE" id="PS51891"/>
    </source>
</evidence>
<dbReference type="GO" id="GO:0046872">
    <property type="term" value="F:metal ion binding"/>
    <property type="evidence" value="ECO:0007669"/>
    <property type="project" value="UniProtKB-KW"/>
</dbReference>
<dbReference type="PANTHER" id="PTHR33337:SF40">
    <property type="entry name" value="CENP-V_GFA DOMAIN-CONTAINING PROTEIN-RELATED"/>
    <property type="match status" value="1"/>
</dbReference>
<protein>
    <submittedName>
        <fullName evidence="6">Aldehyde-activating protein</fullName>
    </submittedName>
</protein>
<evidence type="ECO:0000256" key="4">
    <source>
        <dbReference type="ARBA" id="ARBA00023239"/>
    </source>
</evidence>
<dbReference type="eggNOG" id="COG3791">
    <property type="taxonomic scope" value="Bacteria"/>
</dbReference>
<dbReference type="PANTHER" id="PTHR33337">
    <property type="entry name" value="GFA DOMAIN-CONTAINING PROTEIN"/>
    <property type="match status" value="1"/>
</dbReference>
<gene>
    <name evidence="6" type="ORF">TMS3_0102190</name>
</gene>
<dbReference type="Pfam" id="PF04828">
    <property type="entry name" value="GFA"/>
    <property type="match status" value="1"/>
</dbReference>
<comment type="caution">
    <text evidence="6">The sequence shown here is derived from an EMBL/GenBank/DDBJ whole genome shotgun (WGS) entry which is preliminary data.</text>
</comment>
<feature type="domain" description="CENP-V/GFA" evidence="5">
    <location>
        <begin position="5"/>
        <end position="130"/>
    </location>
</feature>
<dbReference type="RefSeq" id="WP_025163594.1">
    <property type="nucleotide sequence ID" value="NZ_AWSQ01000001.1"/>
</dbReference>
<name>A0A0A1YP90_9PSED</name>
<proteinExistence type="inferred from homology"/>
<keyword evidence="3" id="KW-0862">Zinc</keyword>
<evidence type="ECO:0000256" key="3">
    <source>
        <dbReference type="ARBA" id="ARBA00022833"/>
    </source>
</evidence>
<dbReference type="InterPro" id="IPR006913">
    <property type="entry name" value="CENP-V/GFA"/>
</dbReference>
<comment type="similarity">
    <text evidence="1">Belongs to the Gfa family.</text>
</comment>
<reference evidence="6 7" key="1">
    <citation type="journal article" date="2014" name="Genome Announc.">
        <title>Draft Genome Sequence of Petroleum Oil-Degrading Marine Bacterium Pseudomonas taeanensis Strain MS-3, Isolated from a Crude Oil-Contaminated Seashore.</title>
        <authorList>
            <person name="Lee S.Y."/>
            <person name="Kim S.H."/>
            <person name="Lee D.G."/>
            <person name="Shin S."/>
            <person name="Yun S.H."/>
            <person name="Choi C.W."/>
            <person name="Chung Y.H."/>
            <person name="Choi J.S."/>
            <person name="Kahng H.Y."/>
            <person name="Kim S.I."/>
        </authorList>
    </citation>
    <scope>NUCLEOTIDE SEQUENCE [LARGE SCALE GENOMIC DNA]</scope>
    <source>
        <strain evidence="6 7">MS-3</strain>
    </source>
</reference>
<evidence type="ECO:0000256" key="2">
    <source>
        <dbReference type="ARBA" id="ARBA00022723"/>
    </source>
</evidence>
<dbReference type="SUPFAM" id="SSF51316">
    <property type="entry name" value="Mss4-like"/>
    <property type="match status" value="1"/>
</dbReference>
<dbReference type="Proteomes" id="UP000030063">
    <property type="component" value="Unassembled WGS sequence"/>
</dbReference>
<sequence>MSDLHSGGCQCAALRYQFQASLRDIAHCHCSVCRRCSGGIVTTWLTVPLASFRWLLGTPAEYASSASCTRYFCPGCGAQLALFSTLSPTTLDVTVATLDQPELAPADRHIWVQSRLPWLHLDEQLPEEWQEQIP</sequence>
<keyword evidence="4" id="KW-0456">Lyase</keyword>
<keyword evidence="7" id="KW-1185">Reference proteome</keyword>
<evidence type="ECO:0000313" key="7">
    <source>
        <dbReference type="Proteomes" id="UP000030063"/>
    </source>
</evidence>
<accession>A0A0A1YP90</accession>
<dbReference type="OrthoDB" id="7765631at2"/>
<dbReference type="InterPro" id="IPR011057">
    <property type="entry name" value="Mss4-like_sf"/>
</dbReference>
<organism evidence="6 7">
    <name type="scientific">Pseudomonas taeanensis MS-3</name>
    <dbReference type="NCBI Taxonomy" id="1395571"/>
    <lineage>
        <taxon>Bacteria</taxon>
        <taxon>Pseudomonadati</taxon>
        <taxon>Pseudomonadota</taxon>
        <taxon>Gammaproteobacteria</taxon>
        <taxon>Pseudomonadales</taxon>
        <taxon>Pseudomonadaceae</taxon>
        <taxon>Pseudomonas</taxon>
    </lineage>
</organism>
<dbReference type="STRING" id="1395571.TMS3_0102190"/>
<dbReference type="Gene3D" id="3.90.1590.10">
    <property type="entry name" value="glutathione-dependent formaldehyde- activating enzyme (gfa)"/>
    <property type="match status" value="1"/>
</dbReference>
<dbReference type="AlphaFoldDB" id="A0A0A1YP90"/>
<keyword evidence="2" id="KW-0479">Metal-binding</keyword>